<keyword evidence="8" id="KW-0862">Zinc</keyword>
<proteinExistence type="inferred from homology"/>
<dbReference type="InterPro" id="IPR036866">
    <property type="entry name" value="RibonucZ/Hydroxyglut_hydro"/>
</dbReference>
<dbReference type="SUPFAM" id="SSF56281">
    <property type="entry name" value="Metallo-hydrolase/oxidoreductase"/>
    <property type="match status" value="1"/>
</dbReference>
<organism evidence="10">
    <name type="scientific">Dunaliella tertiolecta</name>
    <name type="common">Green alga</name>
    <dbReference type="NCBI Taxonomy" id="3047"/>
    <lineage>
        <taxon>Eukaryota</taxon>
        <taxon>Viridiplantae</taxon>
        <taxon>Chlorophyta</taxon>
        <taxon>core chlorophytes</taxon>
        <taxon>Chlorophyceae</taxon>
        <taxon>CS clade</taxon>
        <taxon>Chlamydomonadales</taxon>
        <taxon>Dunaliellaceae</taxon>
        <taxon>Dunaliella</taxon>
    </lineage>
</organism>
<dbReference type="Gene3D" id="3.60.15.10">
    <property type="entry name" value="Ribonuclease Z/Hydroxyacylglutathione hydrolase-like"/>
    <property type="match status" value="1"/>
</dbReference>
<comment type="cofactor">
    <cofactor evidence="1">
        <name>Zn(2+)</name>
        <dbReference type="ChEBI" id="CHEBI:29105"/>
    </cofactor>
</comment>
<dbReference type="AlphaFoldDB" id="A0A7S3RAJ1"/>
<name>A0A7S3RAJ1_DUNTE</name>
<dbReference type="PANTHER" id="PTHR46018:SF2">
    <property type="entry name" value="ZINC PHOSPHODIESTERASE ELAC PROTEIN 1"/>
    <property type="match status" value="1"/>
</dbReference>
<comment type="subunit">
    <text evidence="2">Homodimer.</text>
</comment>
<feature type="region of interest" description="Disordered" evidence="9">
    <location>
        <begin position="1"/>
        <end position="84"/>
    </location>
</feature>
<dbReference type="GO" id="GO:0042781">
    <property type="term" value="F:3'-tRNA processing endoribonuclease activity"/>
    <property type="evidence" value="ECO:0007669"/>
    <property type="project" value="TreeGrafter"/>
</dbReference>
<evidence type="ECO:0000256" key="2">
    <source>
        <dbReference type="ARBA" id="ARBA00011738"/>
    </source>
</evidence>
<evidence type="ECO:0000256" key="4">
    <source>
        <dbReference type="ARBA" id="ARBA00022722"/>
    </source>
</evidence>
<feature type="compositionally biased region" description="Low complexity" evidence="9">
    <location>
        <begin position="194"/>
        <end position="209"/>
    </location>
</feature>
<protein>
    <recommendedName>
        <fullName evidence="11">Metallo-beta-lactamase domain-containing protein</fullName>
    </recommendedName>
</protein>
<dbReference type="PANTHER" id="PTHR46018">
    <property type="entry name" value="ZINC PHOSPHODIESTERASE ELAC PROTEIN 1"/>
    <property type="match status" value="1"/>
</dbReference>
<evidence type="ECO:0000256" key="7">
    <source>
        <dbReference type="ARBA" id="ARBA00022801"/>
    </source>
</evidence>
<gene>
    <name evidence="10" type="ORF">DTER00134_LOCUS22671</name>
</gene>
<keyword evidence="7" id="KW-0378">Hydrolase</keyword>
<evidence type="ECO:0000256" key="3">
    <source>
        <dbReference type="ARBA" id="ARBA00022694"/>
    </source>
</evidence>
<dbReference type="EMBL" id="HBIP01037607">
    <property type="protein sequence ID" value="CAE0507594.1"/>
    <property type="molecule type" value="Transcribed_RNA"/>
</dbReference>
<evidence type="ECO:0000256" key="9">
    <source>
        <dbReference type="SAM" id="MobiDB-lite"/>
    </source>
</evidence>
<evidence type="ECO:0000256" key="5">
    <source>
        <dbReference type="ARBA" id="ARBA00022723"/>
    </source>
</evidence>
<keyword evidence="6" id="KW-0255">Endonuclease</keyword>
<dbReference type="GO" id="GO:0005634">
    <property type="term" value="C:nucleus"/>
    <property type="evidence" value="ECO:0007669"/>
    <property type="project" value="TreeGrafter"/>
</dbReference>
<keyword evidence="3" id="KW-0819">tRNA processing</keyword>
<dbReference type="Pfam" id="PF23023">
    <property type="entry name" value="Anti-Pycsar_Apyc1"/>
    <property type="match status" value="1"/>
</dbReference>
<evidence type="ECO:0008006" key="11">
    <source>
        <dbReference type="Google" id="ProtNLM"/>
    </source>
</evidence>
<evidence type="ECO:0000256" key="1">
    <source>
        <dbReference type="ARBA" id="ARBA00001947"/>
    </source>
</evidence>
<sequence>MRPTHSLQGGTRAALTEQKGVTAAPKPIIRPFFSSPQQHETKPDELRGKHKFERSQRGVQRGGLHPRTQRRSKPTPSPEKEFQPDKLALRHVGILPPRVQQENLQLKTGLAVTWLGTSSGTPTIDRNVSCTVVRTPNHTYLIDCGEGTHRQLPTINFDMHTVHSIFITHMHGDHCYGLGTTLLAIDEAKAAAQAAQNREASGSSSSSNSESERASSHSRASSSRRGDAGGAAQHSAGQPEPVIYVYGPPGLAELLRAQLIMTGAHRLLHCDVHVTEMVNNPEDALSPPQRISPVSEKLHFSRLPPKLVKDYPSLQVTAKMIAPRLQRLATVWKPNFRTFPVQDRGEDRPIEPAYDGRNYVAAEGLFWDLPSGAMRVAATQLQHRVPCFGYVLQEAEPYAEGQRKRKVTILGDTVNSKPIAPVAFGTDVLAHEATFSQGMEFKCRISQHSTGWMAGEFAAAVQAQCLVLTHFSARYGTGPQKEFPATGGKSRGAPGKEAELSVEQQLAMQSSAIKYLLAEARSRYQRGGLLAANDFFTVHVPLQTNKH</sequence>
<evidence type="ECO:0000313" key="10">
    <source>
        <dbReference type="EMBL" id="CAE0507594.1"/>
    </source>
</evidence>
<dbReference type="InterPro" id="IPR013471">
    <property type="entry name" value="RNase_Z/BN"/>
</dbReference>
<feature type="region of interest" description="Disordered" evidence="9">
    <location>
        <begin position="194"/>
        <end position="236"/>
    </location>
</feature>
<dbReference type="GO" id="GO:0046872">
    <property type="term" value="F:metal ion binding"/>
    <property type="evidence" value="ECO:0007669"/>
    <property type="project" value="UniProtKB-KW"/>
</dbReference>
<keyword evidence="5" id="KW-0479">Metal-binding</keyword>
<dbReference type="HAMAP" id="MF_01818">
    <property type="entry name" value="RNase_Z_BN"/>
    <property type="match status" value="1"/>
</dbReference>
<accession>A0A7S3RAJ1</accession>
<evidence type="ECO:0000256" key="8">
    <source>
        <dbReference type="ARBA" id="ARBA00022833"/>
    </source>
</evidence>
<keyword evidence="4" id="KW-0540">Nuclease</keyword>
<evidence type="ECO:0000256" key="6">
    <source>
        <dbReference type="ARBA" id="ARBA00022759"/>
    </source>
</evidence>
<reference evidence="10" key="1">
    <citation type="submission" date="2021-01" db="EMBL/GenBank/DDBJ databases">
        <authorList>
            <person name="Corre E."/>
            <person name="Pelletier E."/>
            <person name="Niang G."/>
            <person name="Scheremetjew M."/>
            <person name="Finn R."/>
            <person name="Kale V."/>
            <person name="Holt S."/>
            <person name="Cochrane G."/>
            <person name="Meng A."/>
            <person name="Brown T."/>
            <person name="Cohen L."/>
        </authorList>
    </citation>
    <scope>NUCLEOTIDE SEQUENCE</scope>
    <source>
        <strain evidence="10">CCMP1320</strain>
    </source>
</reference>